<evidence type="ECO:0000259" key="1">
    <source>
        <dbReference type="Pfam" id="PF06985"/>
    </source>
</evidence>
<dbReference type="PANTHER" id="PTHR33112:SF1">
    <property type="entry name" value="HETEROKARYON INCOMPATIBILITY DOMAIN-CONTAINING PROTEIN"/>
    <property type="match status" value="1"/>
</dbReference>
<comment type="caution">
    <text evidence="2">The sequence shown here is derived from an EMBL/GenBank/DDBJ whole genome shotgun (WGS) entry which is preliminary data.</text>
</comment>
<dbReference type="AlphaFoldDB" id="A0A8H3IED9"/>
<evidence type="ECO:0000313" key="2">
    <source>
        <dbReference type="EMBL" id="CAF9912845.1"/>
    </source>
</evidence>
<dbReference type="Proteomes" id="UP000664521">
    <property type="component" value="Unassembled WGS sequence"/>
</dbReference>
<dbReference type="OrthoDB" id="5428863at2759"/>
<dbReference type="PANTHER" id="PTHR33112">
    <property type="entry name" value="DOMAIN PROTEIN, PUTATIVE-RELATED"/>
    <property type="match status" value="1"/>
</dbReference>
<dbReference type="InterPro" id="IPR010730">
    <property type="entry name" value="HET"/>
</dbReference>
<protein>
    <recommendedName>
        <fullName evidence="1">Heterokaryon incompatibility domain-containing protein</fullName>
    </recommendedName>
</protein>
<reference evidence="2" key="1">
    <citation type="submission" date="2021-03" db="EMBL/GenBank/DDBJ databases">
        <authorList>
            <person name="Tagirdzhanova G."/>
        </authorList>
    </citation>
    <scope>NUCLEOTIDE SEQUENCE</scope>
</reference>
<gene>
    <name evidence="2" type="ORF">HETSPECPRED_001218</name>
</gene>
<accession>A0A8H3IED9</accession>
<keyword evidence="3" id="KW-1185">Reference proteome</keyword>
<organism evidence="2 3">
    <name type="scientific">Heterodermia speciosa</name>
    <dbReference type="NCBI Taxonomy" id="116794"/>
    <lineage>
        <taxon>Eukaryota</taxon>
        <taxon>Fungi</taxon>
        <taxon>Dikarya</taxon>
        <taxon>Ascomycota</taxon>
        <taxon>Pezizomycotina</taxon>
        <taxon>Lecanoromycetes</taxon>
        <taxon>OSLEUM clade</taxon>
        <taxon>Lecanoromycetidae</taxon>
        <taxon>Caliciales</taxon>
        <taxon>Physciaceae</taxon>
        <taxon>Heterodermia</taxon>
    </lineage>
</organism>
<proteinExistence type="predicted"/>
<sequence length="509" mass="58814">MVHWEALPATVKDAIILTEKLEIQFLWVDRLCIVQDDDDSIQQNIASMASIYINSYFTIVVAEGTDADNGLRGIEGTSGPRSYDPYYQFEDLKFCIWEEKEKRSTFHTRAWTFQERAVSRRCIVFFQKTVKWECQVEVLFEHELWNATQTKQLTVESDRDINSMMKTFMFGTGKDGFPRHNISITPWPDVLQFRKLWSGFSGRALSHQEDSLRAFSAILSTFSPSFPGGFLYAIPEFIFDTAITWRHCGRVGPRVSAFPSWSWLGWEGASEMDGWDPTARAKLRTFSQPLARWRKRNLKSDLVEDINNSYYKWDEFAVSTIDEPPQGWKRTTSSRIEGSHYHNDSIRRKDLDHYAQYSFYQPLPIESGSSSPDNTLWDPLLSGTVQAAKMTIGEALGQSQPVELYLYDGSGQWAGIMVTCFNDPQEYTEGDECFVIAICKATRRRVEGQGQPYEEMSTRGEVELEDPYEFIRVLWVEWDGNIAYRRGTGRIWAKAWERQQVREISIVLG</sequence>
<dbReference type="EMBL" id="CAJPDS010000012">
    <property type="protein sequence ID" value="CAF9912845.1"/>
    <property type="molecule type" value="Genomic_DNA"/>
</dbReference>
<feature type="domain" description="Heterokaryon incompatibility" evidence="1">
    <location>
        <begin position="5"/>
        <end position="115"/>
    </location>
</feature>
<dbReference type="Pfam" id="PF06985">
    <property type="entry name" value="HET"/>
    <property type="match status" value="1"/>
</dbReference>
<evidence type="ECO:0000313" key="3">
    <source>
        <dbReference type="Proteomes" id="UP000664521"/>
    </source>
</evidence>
<name>A0A8H3IED9_9LECA</name>